<dbReference type="AlphaFoldDB" id="A0A9D1INM4"/>
<protein>
    <recommendedName>
        <fullName evidence="11 12">Replicative DNA helicase</fullName>
        <ecNumber evidence="11 12">5.6.2.3</ecNumber>
    </recommendedName>
</protein>
<sequence>MAVRQMPQSLDAEKAVLGAAFLSKTALQKICDELSAESFYSDANAKIFSVLQELNDSDSPIDITIVTNKLNDKKILSQVGNVEYLSEIIDSVPSASNVDYYINIVKEKMVGRKIIETAEEIANDAYSSEDSIYDVLDSAEMKMLRIGNMRKTSEFKRIQDVAYKEQENLEKLAEQGSEITGLATGFFDFDKLTAGLQPNQFIIIAARPAMGKTAFALNIATNASMNNDKAVAVFNLEMSAEQLANRILQSLGGINGSKMRTGRLEHNDWKKLNEAISRLSNANLYLDDTPGITIGEIRSKCRRLANSDKGLSLVVIDYLQLITGPLKTAGNRQQEVSEISRSLKTMALELGVPVIALAQLSRAVESREDKRPIMSDLRESGSIEQDADIVSFLYRDDYYNKEARRDDNASITEFIIGKNRSGPTTTIELLFKKDTSTFVNFQRESGE</sequence>
<dbReference type="GO" id="GO:0042802">
    <property type="term" value="F:identical protein binding"/>
    <property type="evidence" value="ECO:0007669"/>
    <property type="project" value="UniProtKB-ARBA"/>
</dbReference>
<keyword evidence="9" id="KW-0413">Isomerase</keyword>
<dbReference type="Gene3D" id="3.40.50.300">
    <property type="entry name" value="P-loop containing nucleotide triphosphate hydrolases"/>
    <property type="match status" value="1"/>
</dbReference>
<dbReference type="CDD" id="cd00984">
    <property type="entry name" value="DnaB_C"/>
    <property type="match status" value="1"/>
</dbReference>
<dbReference type="EMBL" id="DVMT01000015">
    <property type="protein sequence ID" value="HIU39916.1"/>
    <property type="molecule type" value="Genomic_DNA"/>
</dbReference>
<dbReference type="InterPro" id="IPR027417">
    <property type="entry name" value="P-loop_NTPase"/>
</dbReference>
<evidence type="ECO:0000256" key="6">
    <source>
        <dbReference type="ARBA" id="ARBA00022806"/>
    </source>
</evidence>
<organism evidence="14 15">
    <name type="scientific">Candidatus Aphodocola excrementigallinarum</name>
    <dbReference type="NCBI Taxonomy" id="2840670"/>
    <lineage>
        <taxon>Bacteria</taxon>
        <taxon>Bacillati</taxon>
        <taxon>Bacillota</taxon>
        <taxon>Bacilli</taxon>
        <taxon>Candidatus Aphodocola</taxon>
    </lineage>
</organism>
<reference evidence="14" key="1">
    <citation type="submission" date="2020-10" db="EMBL/GenBank/DDBJ databases">
        <authorList>
            <person name="Gilroy R."/>
        </authorList>
    </citation>
    <scope>NUCLEOTIDE SEQUENCE</scope>
    <source>
        <strain evidence="14">CHK193-30670</strain>
    </source>
</reference>
<proteinExistence type="inferred from homology"/>
<evidence type="ECO:0000259" key="13">
    <source>
        <dbReference type="PROSITE" id="PS51199"/>
    </source>
</evidence>
<evidence type="ECO:0000256" key="11">
    <source>
        <dbReference type="NCBIfam" id="TIGR00665"/>
    </source>
</evidence>
<dbReference type="EC" id="5.6.2.3" evidence="11 12"/>
<comment type="caution">
    <text evidence="14">The sequence shown here is derived from an EMBL/GenBank/DDBJ whole genome shotgun (WGS) entry which is preliminary data.</text>
</comment>
<dbReference type="Pfam" id="PF03796">
    <property type="entry name" value="DnaB_C"/>
    <property type="match status" value="1"/>
</dbReference>
<keyword evidence="5 12" id="KW-0378">Hydrolase</keyword>
<evidence type="ECO:0000256" key="5">
    <source>
        <dbReference type="ARBA" id="ARBA00022801"/>
    </source>
</evidence>
<dbReference type="Gene3D" id="1.10.860.10">
    <property type="entry name" value="DNAb Helicase, Chain A"/>
    <property type="match status" value="1"/>
</dbReference>
<evidence type="ECO:0000313" key="14">
    <source>
        <dbReference type="EMBL" id="HIU39916.1"/>
    </source>
</evidence>
<dbReference type="InterPro" id="IPR007694">
    <property type="entry name" value="DNA_helicase_DnaB-like_C"/>
</dbReference>
<comment type="function">
    <text evidence="12">The main replicative DNA helicase, it participates in initiation and elongation during chromosome replication. Travels ahead of the DNA replisome, separating dsDNA into templates for DNA synthesis. A processive ATP-dependent 5'-3' DNA helicase it has DNA-dependent ATPase activity.</text>
</comment>
<evidence type="ECO:0000256" key="10">
    <source>
        <dbReference type="ARBA" id="ARBA00048954"/>
    </source>
</evidence>
<dbReference type="NCBIfam" id="NF004384">
    <property type="entry name" value="PRK05748.1"/>
    <property type="match status" value="1"/>
</dbReference>
<dbReference type="PROSITE" id="PS51199">
    <property type="entry name" value="SF4_HELICASE"/>
    <property type="match status" value="1"/>
</dbReference>
<accession>A0A9D1INM4</accession>
<dbReference type="GO" id="GO:0016787">
    <property type="term" value="F:hydrolase activity"/>
    <property type="evidence" value="ECO:0007669"/>
    <property type="project" value="UniProtKB-KW"/>
</dbReference>
<dbReference type="FunFam" id="1.10.860.10:FF:000001">
    <property type="entry name" value="Replicative DNA helicase"/>
    <property type="match status" value="1"/>
</dbReference>
<dbReference type="GO" id="GO:0043139">
    <property type="term" value="F:5'-3' DNA helicase activity"/>
    <property type="evidence" value="ECO:0007669"/>
    <property type="project" value="UniProtKB-EC"/>
</dbReference>
<evidence type="ECO:0000256" key="4">
    <source>
        <dbReference type="ARBA" id="ARBA00022741"/>
    </source>
</evidence>
<evidence type="ECO:0000256" key="1">
    <source>
        <dbReference type="ARBA" id="ARBA00008428"/>
    </source>
</evidence>
<evidence type="ECO:0000256" key="12">
    <source>
        <dbReference type="RuleBase" id="RU362085"/>
    </source>
</evidence>
<name>A0A9D1INM4_9FIRM</name>
<evidence type="ECO:0000256" key="3">
    <source>
        <dbReference type="ARBA" id="ARBA00022705"/>
    </source>
</evidence>
<dbReference type="InterPro" id="IPR016136">
    <property type="entry name" value="DNA_helicase_N/primase_C"/>
</dbReference>
<dbReference type="NCBIfam" id="TIGR00665">
    <property type="entry name" value="DnaB"/>
    <property type="match status" value="1"/>
</dbReference>
<evidence type="ECO:0000256" key="7">
    <source>
        <dbReference type="ARBA" id="ARBA00022840"/>
    </source>
</evidence>
<dbReference type="FunFam" id="3.40.50.300:FF:000076">
    <property type="entry name" value="Replicative DNA helicase"/>
    <property type="match status" value="1"/>
</dbReference>
<comment type="similarity">
    <text evidence="1 12">Belongs to the helicase family. DnaB subfamily.</text>
</comment>
<dbReference type="PANTHER" id="PTHR30153">
    <property type="entry name" value="REPLICATIVE DNA HELICASE DNAB"/>
    <property type="match status" value="1"/>
</dbReference>
<keyword evidence="2 12" id="KW-0639">Primosome</keyword>
<evidence type="ECO:0000256" key="8">
    <source>
        <dbReference type="ARBA" id="ARBA00023125"/>
    </source>
</evidence>
<dbReference type="GO" id="GO:1990077">
    <property type="term" value="C:primosome complex"/>
    <property type="evidence" value="ECO:0007669"/>
    <property type="project" value="UniProtKB-UniRule"/>
</dbReference>
<dbReference type="InterPro" id="IPR007693">
    <property type="entry name" value="DNA_helicase_DnaB-like_N"/>
</dbReference>
<keyword evidence="7 12" id="KW-0067">ATP-binding</keyword>
<dbReference type="InterPro" id="IPR036185">
    <property type="entry name" value="DNA_heli_DnaB-like_N_sf"/>
</dbReference>
<evidence type="ECO:0000256" key="9">
    <source>
        <dbReference type="ARBA" id="ARBA00023235"/>
    </source>
</evidence>
<keyword evidence="6 12" id="KW-0347">Helicase</keyword>
<dbReference type="GO" id="GO:0006269">
    <property type="term" value="P:DNA replication, synthesis of primer"/>
    <property type="evidence" value="ECO:0007669"/>
    <property type="project" value="UniProtKB-UniRule"/>
</dbReference>
<keyword evidence="4 12" id="KW-0547">Nucleotide-binding</keyword>
<evidence type="ECO:0000256" key="2">
    <source>
        <dbReference type="ARBA" id="ARBA00022515"/>
    </source>
</evidence>
<comment type="catalytic activity">
    <reaction evidence="10 12">
        <text>ATP + H2O = ADP + phosphate + H(+)</text>
        <dbReference type="Rhea" id="RHEA:13065"/>
        <dbReference type="ChEBI" id="CHEBI:15377"/>
        <dbReference type="ChEBI" id="CHEBI:15378"/>
        <dbReference type="ChEBI" id="CHEBI:30616"/>
        <dbReference type="ChEBI" id="CHEBI:43474"/>
        <dbReference type="ChEBI" id="CHEBI:456216"/>
        <dbReference type="EC" id="5.6.2.3"/>
    </reaction>
</comment>
<gene>
    <name evidence="14" type="primary">dnaB</name>
    <name evidence="14" type="ORF">IAB68_01260</name>
</gene>
<dbReference type="SUPFAM" id="SSF52540">
    <property type="entry name" value="P-loop containing nucleoside triphosphate hydrolases"/>
    <property type="match status" value="1"/>
</dbReference>
<dbReference type="InterPro" id="IPR007692">
    <property type="entry name" value="DNA_helicase_DnaB"/>
</dbReference>
<dbReference type="GO" id="GO:0003677">
    <property type="term" value="F:DNA binding"/>
    <property type="evidence" value="ECO:0007669"/>
    <property type="project" value="UniProtKB-UniRule"/>
</dbReference>
<keyword evidence="8 12" id="KW-0238">DNA-binding</keyword>
<evidence type="ECO:0000313" key="15">
    <source>
        <dbReference type="Proteomes" id="UP000824074"/>
    </source>
</evidence>
<keyword evidence="3 12" id="KW-0235">DNA replication</keyword>
<dbReference type="PANTHER" id="PTHR30153:SF2">
    <property type="entry name" value="REPLICATIVE DNA HELICASE"/>
    <property type="match status" value="1"/>
</dbReference>
<feature type="domain" description="SF4 helicase" evidence="13">
    <location>
        <begin position="175"/>
        <end position="445"/>
    </location>
</feature>
<dbReference type="GO" id="GO:0005829">
    <property type="term" value="C:cytosol"/>
    <property type="evidence" value="ECO:0007669"/>
    <property type="project" value="TreeGrafter"/>
</dbReference>
<dbReference type="Pfam" id="PF00772">
    <property type="entry name" value="DnaB"/>
    <property type="match status" value="1"/>
</dbReference>
<dbReference type="GO" id="GO:0005524">
    <property type="term" value="F:ATP binding"/>
    <property type="evidence" value="ECO:0007669"/>
    <property type="project" value="UniProtKB-UniRule"/>
</dbReference>
<dbReference type="Proteomes" id="UP000824074">
    <property type="component" value="Unassembled WGS sequence"/>
</dbReference>
<dbReference type="SUPFAM" id="SSF48024">
    <property type="entry name" value="N-terminal domain of DnaB helicase"/>
    <property type="match status" value="1"/>
</dbReference>
<reference evidence="14" key="2">
    <citation type="journal article" date="2021" name="PeerJ">
        <title>Extensive microbial diversity within the chicken gut microbiome revealed by metagenomics and culture.</title>
        <authorList>
            <person name="Gilroy R."/>
            <person name="Ravi A."/>
            <person name="Getino M."/>
            <person name="Pursley I."/>
            <person name="Horton D.L."/>
            <person name="Alikhan N.F."/>
            <person name="Baker D."/>
            <person name="Gharbi K."/>
            <person name="Hall N."/>
            <person name="Watson M."/>
            <person name="Adriaenssens E.M."/>
            <person name="Foster-Nyarko E."/>
            <person name="Jarju S."/>
            <person name="Secka A."/>
            <person name="Antonio M."/>
            <person name="Oren A."/>
            <person name="Chaudhuri R.R."/>
            <person name="La Ragione R."/>
            <person name="Hildebrand F."/>
            <person name="Pallen M.J."/>
        </authorList>
    </citation>
    <scope>NUCLEOTIDE SEQUENCE</scope>
    <source>
        <strain evidence="14">CHK193-30670</strain>
    </source>
</reference>